<dbReference type="OrthoDB" id="9768183at2"/>
<comment type="caution">
    <text evidence="5">The sequence shown here is derived from an EMBL/GenBank/DDBJ whole genome shotgun (WGS) entry which is preliminary data.</text>
</comment>
<comment type="similarity">
    <text evidence="1">Belongs to the bacterial solute-binding protein 3 family.</text>
</comment>
<sequence length="256" mass="29299">MKQVMSIVNVLIVVFIFFSSTAVKAETCNINARVTQIPPLFYQDESKQWVGLTIDLTKELLKEANCDVNFENINWARSLELMKSGQVDMMMNMSITDERKEYIHFIGPHNNETIQLLLKKSVNTEIQSLDDIKNLPGKIGIQHGAYFGKAFKDKIENDPVFADKFEKTYSQENNVKKLKLGRIIGILRQNYSGVSAETELMKTGEYKVDPFVINTNQVYFGFSKKSVPTTLIKRLEQAFESVSLNKGFQRVIDSYK</sequence>
<keyword evidence="6" id="KW-1185">Reference proteome</keyword>
<gene>
    <name evidence="5" type="ORF">EV695_1495</name>
</gene>
<dbReference type="SMART" id="SM00062">
    <property type="entry name" value="PBPb"/>
    <property type="match status" value="1"/>
</dbReference>
<name>A0A4R1F377_9GAMM</name>
<dbReference type="EMBL" id="SMFQ01000003">
    <property type="protein sequence ID" value="TCJ86994.1"/>
    <property type="molecule type" value="Genomic_DNA"/>
</dbReference>
<dbReference type="AlphaFoldDB" id="A0A4R1F377"/>
<keyword evidence="2 3" id="KW-0732">Signal</keyword>
<accession>A0A4R1F377</accession>
<organism evidence="5 6">
    <name type="scientific">Cocleimonas flava</name>
    <dbReference type="NCBI Taxonomy" id="634765"/>
    <lineage>
        <taxon>Bacteria</taxon>
        <taxon>Pseudomonadati</taxon>
        <taxon>Pseudomonadota</taxon>
        <taxon>Gammaproteobacteria</taxon>
        <taxon>Thiotrichales</taxon>
        <taxon>Thiotrichaceae</taxon>
        <taxon>Cocleimonas</taxon>
    </lineage>
</organism>
<evidence type="ECO:0000256" key="3">
    <source>
        <dbReference type="SAM" id="SignalP"/>
    </source>
</evidence>
<feature type="signal peptide" evidence="3">
    <location>
        <begin position="1"/>
        <end position="25"/>
    </location>
</feature>
<proteinExistence type="inferred from homology"/>
<dbReference type="SUPFAM" id="SSF53850">
    <property type="entry name" value="Periplasmic binding protein-like II"/>
    <property type="match status" value="1"/>
</dbReference>
<dbReference type="InterPro" id="IPR001638">
    <property type="entry name" value="Solute-binding_3/MltF_N"/>
</dbReference>
<reference evidence="5 6" key="1">
    <citation type="submission" date="2019-03" db="EMBL/GenBank/DDBJ databases">
        <title>Genomic Encyclopedia of Type Strains, Phase IV (KMG-IV): sequencing the most valuable type-strain genomes for metagenomic binning, comparative biology and taxonomic classification.</title>
        <authorList>
            <person name="Goeker M."/>
        </authorList>
    </citation>
    <scope>NUCLEOTIDE SEQUENCE [LARGE SCALE GENOMIC DNA]</scope>
    <source>
        <strain evidence="5 6">DSM 24830</strain>
    </source>
</reference>
<evidence type="ECO:0000256" key="1">
    <source>
        <dbReference type="ARBA" id="ARBA00010333"/>
    </source>
</evidence>
<evidence type="ECO:0000313" key="5">
    <source>
        <dbReference type="EMBL" id="TCJ86994.1"/>
    </source>
</evidence>
<dbReference type="PANTHER" id="PTHR35936">
    <property type="entry name" value="MEMBRANE-BOUND LYTIC MUREIN TRANSGLYCOSYLASE F"/>
    <property type="match status" value="1"/>
</dbReference>
<dbReference type="Proteomes" id="UP000294887">
    <property type="component" value="Unassembled WGS sequence"/>
</dbReference>
<evidence type="ECO:0000313" key="6">
    <source>
        <dbReference type="Proteomes" id="UP000294887"/>
    </source>
</evidence>
<feature type="domain" description="Solute-binding protein family 3/N-terminal" evidence="4">
    <location>
        <begin position="29"/>
        <end position="252"/>
    </location>
</feature>
<protein>
    <submittedName>
        <fullName evidence="5">Amino acid ABC transporter substrate-binding protein (PAAT family)</fullName>
    </submittedName>
</protein>
<dbReference type="Pfam" id="PF00497">
    <property type="entry name" value="SBP_bac_3"/>
    <property type="match status" value="1"/>
</dbReference>
<dbReference type="PANTHER" id="PTHR35936:SF35">
    <property type="entry name" value="L-CYSTINE-BINDING PROTEIN TCYJ"/>
    <property type="match status" value="1"/>
</dbReference>
<evidence type="ECO:0000259" key="4">
    <source>
        <dbReference type="SMART" id="SM00062"/>
    </source>
</evidence>
<dbReference type="Gene3D" id="3.40.190.10">
    <property type="entry name" value="Periplasmic binding protein-like II"/>
    <property type="match status" value="2"/>
</dbReference>
<feature type="chain" id="PRO_5020385724" evidence="3">
    <location>
        <begin position="26"/>
        <end position="256"/>
    </location>
</feature>
<evidence type="ECO:0000256" key="2">
    <source>
        <dbReference type="ARBA" id="ARBA00022729"/>
    </source>
</evidence>